<dbReference type="EMBL" id="CM045865">
    <property type="protein sequence ID" value="KAI7962567.1"/>
    <property type="molecule type" value="Genomic_DNA"/>
</dbReference>
<protein>
    <submittedName>
        <fullName evidence="1">Uncharacterized protein</fullName>
    </submittedName>
</protein>
<comment type="caution">
    <text evidence="1">The sequence shown here is derived from an EMBL/GenBank/DDBJ whole genome shotgun (WGS) entry which is preliminary data.</text>
</comment>
<reference evidence="1 2" key="3">
    <citation type="journal article" date="2022" name="Microbiol. Spectr.">
        <title>Folding features and dynamics of 3D genome architecture in plant fungal pathogens.</title>
        <authorList>
            <person name="Xia C."/>
        </authorList>
    </citation>
    <scope>NUCLEOTIDE SEQUENCE [LARGE SCALE GENOMIC DNA]</scope>
    <source>
        <strain evidence="1 2">93-210</strain>
    </source>
</reference>
<reference evidence="2" key="2">
    <citation type="journal article" date="2018" name="Mol. Plant Microbe Interact.">
        <title>Genome sequence resources for the wheat stripe rust pathogen (Puccinia striiformis f. sp. tritici) and the barley stripe rust pathogen (Puccinia striiformis f. sp. hordei).</title>
        <authorList>
            <person name="Xia C."/>
            <person name="Wang M."/>
            <person name="Yin C."/>
            <person name="Cornejo O.E."/>
            <person name="Hulbert S.H."/>
            <person name="Chen X."/>
        </authorList>
    </citation>
    <scope>NUCLEOTIDE SEQUENCE [LARGE SCALE GENOMIC DNA]</scope>
    <source>
        <strain evidence="2">93-210</strain>
    </source>
</reference>
<accession>A0ACC0EYR2</accession>
<dbReference type="Proteomes" id="UP001060170">
    <property type="component" value="Chromosome 1"/>
</dbReference>
<proteinExistence type="predicted"/>
<reference evidence="2" key="1">
    <citation type="journal article" date="2018" name="BMC Genomics">
        <title>Genomic insights into host adaptation between the wheat stripe rust pathogen (Puccinia striiformis f. sp. tritici) and the barley stripe rust pathogen (Puccinia striiformis f. sp. hordei).</title>
        <authorList>
            <person name="Xia C."/>
            <person name="Wang M."/>
            <person name="Yin C."/>
            <person name="Cornejo O.E."/>
            <person name="Hulbert S.H."/>
            <person name="Chen X."/>
        </authorList>
    </citation>
    <scope>NUCLEOTIDE SEQUENCE [LARGE SCALE GENOMIC DNA]</scope>
    <source>
        <strain evidence="2">93-210</strain>
    </source>
</reference>
<evidence type="ECO:0000313" key="1">
    <source>
        <dbReference type="EMBL" id="KAI7962567.1"/>
    </source>
</evidence>
<evidence type="ECO:0000313" key="2">
    <source>
        <dbReference type="Proteomes" id="UP001060170"/>
    </source>
</evidence>
<organism evidence="1 2">
    <name type="scientific">Puccinia striiformis f. sp. tritici</name>
    <dbReference type="NCBI Taxonomy" id="168172"/>
    <lineage>
        <taxon>Eukaryota</taxon>
        <taxon>Fungi</taxon>
        <taxon>Dikarya</taxon>
        <taxon>Basidiomycota</taxon>
        <taxon>Pucciniomycotina</taxon>
        <taxon>Pucciniomycetes</taxon>
        <taxon>Pucciniales</taxon>
        <taxon>Pucciniaceae</taxon>
        <taxon>Puccinia</taxon>
    </lineage>
</organism>
<keyword evidence="2" id="KW-1185">Reference proteome</keyword>
<gene>
    <name evidence="1" type="ORF">MJO28_000661</name>
</gene>
<name>A0ACC0EYR2_9BASI</name>
<sequence length="463" mass="52561">MALTVCQVVGFGQNQRHNAFQLYNAVCIYACGATERVHEYCNYLGLAALRKTAIAASKSLAQENARNIRRVMEIQEGLALAPTLCIDNIDMEQRVHQQSVGNRSSTFQGTWGYVHFPNKALIETLDTSELNLKTFKEAIRRISDCPIEPRMFLPMVREENHEIAVWKSQIAHVLNKYIAVPADRRTAYPLDPSVIEQVDHTAPDLLMLKLMKASDNSAEGIGQVFQCIINQSGLSVDEFFKRLQPFDGDLGTVQNFNCLRQQQAPSSQPQHCLENIYFQLAEHHTVWLSSSLSKYLRHNLLISPSGRPGHFVAKDFELEKETYWLNVLLNNTGKGTNVDRLCDTFSPNIFLLQQMFQSLKEDCGAQIVHQSHKNKLPNQSLVMFANMGSNRDNLGQYSNKDNKNTIKVVDTYLSGINKLKTTIRMTDINLNKFKRHLTTQTTQTSNDERLISDDDDDTQSENM</sequence>